<proteinExistence type="predicted"/>
<feature type="region of interest" description="Disordered" evidence="1">
    <location>
        <begin position="78"/>
        <end position="103"/>
    </location>
</feature>
<keyword evidence="3" id="KW-1185">Reference proteome</keyword>
<evidence type="ECO:0000313" key="3">
    <source>
        <dbReference type="Proteomes" id="UP001499988"/>
    </source>
</evidence>
<dbReference type="Proteomes" id="UP001499988">
    <property type="component" value="Unassembled WGS sequence"/>
</dbReference>
<dbReference type="Gene3D" id="3.40.50.300">
    <property type="entry name" value="P-loop containing nucleotide triphosphate hydrolases"/>
    <property type="match status" value="1"/>
</dbReference>
<reference evidence="3" key="1">
    <citation type="journal article" date="2019" name="Int. J. Syst. Evol. Microbiol.">
        <title>The Global Catalogue of Microorganisms (GCM) 10K type strain sequencing project: providing services to taxonomists for standard genome sequencing and annotation.</title>
        <authorList>
            <consortium name="The Broad Institute Genomics Platform"/>
            <consortium name="The Broad Institute Genome Sequencing Center for Infectious Disease"/>
            <person name="Wu L."/>
            <person name="Ma J."/>
        </authorList>
    </citation>
    <scope>NUCLEOTIDE SEQUENCE [LARGE SCALE GENOMIC DNA]</scope>
    <source>
        <strain evidence="3">JCM 18401</strain>
    </source>
</reference>
<protein>
    <submittedName>
        <fullName evidence="2">Uncharacterized protein</fullName>
    </submittedName>
</protein>
<comment type="caution">
    <text evidence="2">The sequence shown here is derived from an EMBL/GenBank/DDBJ whole genome shotgun (WGS) entry which is preliminary data.</text>
</comment>
<dbReference type="EMBL" id="BAABJZ010000106">
    <property type="protein sequence ID" value="GAA4903100.1"/>
    <property type="molecule type" value="Genomic_DNA"/>
</dbReference>
<feature type="compositionally biased region" description="Polar residues" evidence="1">
    <location>
        <begin position="82"/>
        <end position="103"/>
    </location>
</feature>
<accession>A0ABP9FH41</accession>
<sequence length="219" mass="24090">MKAMDRIVRKTLLDGCHSLAVVPLSPFDGLATVGERLAARLKGYGERPLTVSLSQQASGVDWRLNDISAHLAINESEGVASLPTQSRDSNQMERVQGPQSSRQTYRDLPDALLRWQQAYSQVVLLTEPLLEAGDVLFPAEQIAATCQRCLLLVQAGKDKEQELAHARQLLAQTGGTLVGVLIDDRCLPSLAQRLQPYLPDRLAQGLARSLFWQGRSHTL</sequence>
<dbReference type="InterPro" id="IPR027417">
    <property type="entry name" value="P-loop_NTPase"/>
</dbReference>
<gene>
    <name evidence="2" type="ORF">GCM10023333_41570</name>
</gene>
<organism evidence="2 3">
    <name type="scientific">Ferrimonas pelagia</name>
    <dbReference type="NCBI Taxonomy" id="1177826"/>
    <lineage>
        <taxon>Bacteria</taxon>
        <taxon>Pseudomonadati</taxon>
        <taxon>Pseudomonadota</taxon>
        <taxon>Gammaproteobacteria</taxon>
        <taxon>Alteromonadales</taxon>
        <taxon>Ferrimonadaceae</taxon>
        <taxon>Ferrimonas</taxon>
    </lineage>
</organism>
<evidence type="ECO:0000256" key="1">
    <source>
        <dbReference type="SAM" id="MobiDB-lite"/>
    </source>
</evidence>
<name>A0ABP9FH41_9GAMM</name>
<evidence type="ECO:0000313" key="2">
    <source>
        <dbReference type="EMBL" id="GAA4903100.1"/>
    </source>
</evidence>